<feature type="domain" description="G-protein coupled receptors family 1 profile" evidence="17">
    <location>
        <begin position="261"/>
        <end position="382"/>
    </location>
</feature>
<accession>A0A3N0Z2P0</accession>
<evidence type="ECO:0000256" key="3">
    <source>
        <dbReference type="ARBA" id="ARBA00022670"/>
    </source>
</evidence>
<dbReference type="InterPro" id="IPR001314">
    <property type="entry name" value="Peptidase_S1A"/>
</dbReference>
<evidence type="ECO:0000256" key="5">
    <source>
        <dbReference type="ARBA" id="ARBA00022757"/>
    </source>
</evidence>
<evidence type="ECO:0000259" key="17">
    <source>
        <dbReference type="PROSITE" id="PS50262"/>
    </source>
</evidence>
<dbReference type="Gene3D" id="1.20.1070.10">
    <property type="entry name" value="Rhodopsin 7-helix transmembrane proteins"/>
    <property type="match status" value="1"/>
</dbReference>
<protein>
    <recommendedName>
        <fullName evidence="12">chymotrypsin</fullName>
        <ecNumber evidence="12">3.4.21.1</ecNumber>
    </recommendedName>
</protein>
<dbReference type="EC" id="3.4.21.1" evidence="12"/>
<evidence type="ECO:0000256" key="10">
    <source>
        <dbReference type="ARBA" id="ARBA00023145"/>
    </source>
</evidence>
<keyword evidence="3 13" id="KW-0645">Protease</keyword>
<dbReference type="GO" id="GO:0005576">
    <property type="term" value="C:extracellular region"/>
    <property type="evidence" value="ECO:0007669"/>
    <property type="project" value="UniProtKB-SubCell"/>
</dbReference>
<dbReference type="PROSITE" id="PS50240">
    <property type="entry name" value="TRYPSIN_DOM"/>
    <property type="match status" value="1"/>
</dbReference>
<evidence type="ECO:0000313" key="19">
    <source>
        <dbReference type="Proteomes" id="UP000281406"/>
    </source>
</evidence>
<evidence type="ECO:0000256" key="4">
    <source>
        <dbReference type="ARBA" id="ARBA00022692"/>
    </source>
</evidence>
<dbReference type="GO" id="GO:0006508">
    <property type="term" value="P:proteolysis"/>
    <property type="evidence" value="ECO:0007669"/>
    <property type="project" value="UniProtKB-KW"/>
</dbReference>
<dbReference type="InterPro" id="IPR018114">
    <property type="entry name" value="TRYPSIN_HIS"/>
</dbReference>
<dbReference type="InterPro" id="IPR033116">
    <property type="entry name" value="TRYPSIN_SER"/>
</dbReference>
<keyword evidence="5" id="KW-0222">Digestion</keyword>
<dbReference type="FunFam" id="2.40.10.10:FF:000181">
    <property type="entry name" value="Chymotrypsinogen A"/>
    <property type="match status" value="1"/>
</dbReference>
<feature type="chain" id="PRO_5018065066" description="chymotrypsin" evidence="15">
    <location>
        <begin position="19"/>
        <end position="418"/>
    </location>
</feature>
<dbReference type="Proteomes" id="UP000281406">
    <property type="component" value="Unassembled WGS sequence"/>
</dbReference>
<dbReference type="PROSITE" id="PS50262">
    <property type="entry name" value="G_PROTEIN_RECEP_F1_2"/>
    <property type="match status" value="1"/>
</dbReference>
<keyword evidence="11" id="KW-1015">Disulfide bond</keyword>
<dbReference type="GO" id="GO:0007586">
    <property type="term" value="P:digestion"/>
    <property type="evidence" value="ECO:0007669"/>
    <property type="project" value="UniProtKB-KW"/>
</dbReference>
<dbReference type="InterPro" id="IPR017452">
    <property type="entry name" value="GPCR_Rhodpsn_7TM"/>
</dbReference>
<proteinExistence type="predicted"/>
<keyword evidence="9 14" id="KW-0472">Membrane</keyword>
<evidence type="ECO:0000259" key="16">
    <source>
        <dbReference type="PROSITE" id="PS50240"/>
    </source>
</evidence>
<evidence type="ECO:0000256" key="14">
    <source>
        <dbReference type="SAM" id="Phobius"/>
    </source>
</evidence>
<name>A0A3N0Z2P0_ANAGA</name>
<dbReference type="Pfam" id="PF00089">
    <property type="entry name" value="Trypsin"/>
    <property type="match status" value="1"/>
</dbReference>
<feature type="transmembrane region" description="Helical" evidence="14">
    <location>
        <begin position="364"/>
        <end position="383"/>
    </location>
</feature>
<feature type="domain" description="Peptidase S1" evidence="16">
    <location>
        <begin position="34"/>
        <end position="263"/>
    </location>
</feature>
<feature type="transmembrane region" description="Helical" evidence="14">
    <location>
        <begin position="313"/>
        <end position="332"/>
    </location>
</feature>
<dbReference type="PANTHER" id="PTHR24250:SF54">
    <property type="entry name" value="CHYMOTRYPSINOGEN B2 PRECURSOR"/>
    <property type="match status" value="1"/>
</dbReference>
<dbReference type="CDD" id="cd00190">
    <property type="entry name" value="Tryp_SPc"/>
    <property type="match status" value="1"/>
</dbReference>
<dbReference type="InterPro" id="IPR000276">
    <property type="entry name" value="GPCR_Rhodpsn"/>
</dbReference>
<keyword evidence="6 13" id="KW-0378">Hydrolase</keyword>
<evidence type="ECO:0000256" key="1">
    <source>
        <dbReference type="ARBA" id="ARBA00004239"/>
    </source>
</evidence>
<evidence type="ECO:0000256" key="7">
    <source>
        <dbReference type="ARBA" id="ARBA00022825"/>
    </source>
</evidence>
<dbReference type="Gene3D" id="2.40.10.10">
    <property type="entry name" value="Trypsin-like serine proteases"/>
    <property type="match status" value="2"/>
</dbReference>
<dbReference type="AlphaFoldDB" id="A0A3N0Z2P0"/>
<keyword evidence="15" id="KW-0732">Signal</keyword>
<dbReference type="FunFam" id="2.40.10.10:FF:000176">
    <property type="entry name" value="Chymotrypsinogen A"/>
    <property type="match status" value="1"/>
</dbReference>
<dbReference type="InterPro" id="IPR043504">
    <property type="entry name" value="Peptidase_S1_PA_chymotrypsin"/>
</dbReference>
<organism evidence="18 19">
    <name type="scientific">Anabarilius grahami</name>
    <name type="common">Kanglang fish</name>
    <name type="synonym">Barilius grahami</name>
    <dbReference type="NCBI Taxonomy" id="495550"/>
    <lineage>
        <taxon>Eukaryota</taxon>
        <taxon>Metazoa</taxon>
        <taxon>Chordata</taxon>
        <taxon>Craniata</taxon>
        <taxon>Vertebrata</taxon>
        <taxon>Euteleostomi</taxon>
        <taxon>Actinopterygii</taxon>
        <taxon>Neopterygii</taxon>
        <taxon>Teleostei</taxon>
        <taxon>Ostariophysi</taxon>
        <taxon>Cypriniformes</taxon>
        <taxon>Xenocyprididae</taxon>
        <taxon>Xenocypridinae</taxon>
        <taxon>Xenocypridinae incertae sedis</taxon>
        <taxon>Anabarilius</taxon>
    </lineage>
</organism>
<evidence type="ECO:0000256" key="12">
    <source>
        <dbReference type="ARBA" id="ARBA00044036"/>
    </source>
</evidence>
<gene>
    <name evidence="18" type="ORF">DPX16_21153</name>
</gene>
<dbReference type="SUPFAM" id="SSF81321">
    <property type="entry name" value="Family A G protein-coupled receptor-like"/>
    <property type="match status" value="1"/>
</dbReference>
<keyword evidence="19" id="KW-1185">Reference proteome</keyword>
<dbReference type="PANTHER" id="PTHR24250">
    <property type="entry name" value="CHYMOTRYPSIN-RELATED"/>
    <property type="match status" value="1"/>
</dbReference>
<dbReference type="PROSITE" id="PS00134">
    <property type="entry name" value="TRYPSIN_HIS"/>
    <property type="match status" value="1"/>
</dbReference>
<dbReference type="PROSITE" id="PS00237">
    <property type="entry name" value="G_PROTEIN_RECEP_F1_1"/>
    <property type="match status" value="1"/>
</dbReference>
<evidence type="ECO:0000256" key="8">
    <source>
        <dbReference type="ARBA" id="ARBA00022989"/>
    </source>
</evidence>
<dbReference type="Pfam" id="PF00001">
    <property type="entry name" value="7tm_1"/>
    <property type="match status" value="1"/>
</dbReference>
<keyword evidence="4 14" id="KW-0812">Transmembrane</keyword>
<feature type="signal peptide" evidence="15">
    <location>
        <begin position="1"/>
        <end position="18"/>
    </location>
</feature>
<evidence type="ECO:0000256" key="6">
    <source>
        <dbReference type="ARBA" id="ARBA00022801"/>
    </source>
</evidence>
<evidence type="ECO:0000256" key="2">
    <source>
        <dbReference type="ARBA" id="ARBA00004370"/>
    </source>
</evidence>
<evidence type="ECO:0000313" key="18">
    <source>
        <dbReference type="EMBL" id="ROL52727.1"/>
    </source>
</evidence>
<dbReference type="InterPro" id="IPR001254">
    <property type="entry name" value="Trypsin_dom"/>
</dbReference>
<sequence length="418" mass="45755">MSFLWLLSCVAFISAAYGCGVPAVPPVVSGYARIVNGEEAVPHSWPWQVSLQDFTGFHFCGGSLISEYWVVTAAHCGVRTSHRVILGEHNKGSGNTQEDTQTMRVSKVFTHPQWNSNTIENDIALIKLTAPASLNTHVSPVCLAETSDQFAPGMICVTSGWGVTRYNALFTPNELQQVALPLLSNEDCKSYWGSNIRDVMICAGAAGASSCMGDSGGPLVCQKGDVWTLVGIVSWGSSRCDTSIPGVYARVTEATIYSLPEWIFGAFLCKSVHYFVTVSMLVSIFTLVAMSVDRYIAVVLSKKSPCIRNRRNALTGVCAIWMLSFIFAVPVAQHQILTDHPKAPNSTFCWEIWTERVAKHTYKVTILVIGYLLPLVLITCCYAKGFSFGCANGNIKRTLGFKHHTPATQRTENIAYKE</sequence>
<evidence type="ECO:0000256" key="9">
    <source>
        <dbReference type="ARBA" id="ARBA00023136"/>
    </source>
</evidence>
<comment type="subcellular location">
    <subcellularLocation>
        <location evidence="2">Membrane</location>
    </subcellularLocation>
    <subcellularLocation>
        <location evidence="1">Secreted</location>
        <location evidence="1">Extracellular space</location>
    </subcellularLocation>
</comment>
<feature type="transmembrane region" description="Helical" evidence="14">
    <location>
        <begin position="272"/>
        <end position="292"/>
    </location>
</feature>
<dbReference type="SMART" id="SM00020">
    <property type="entry name" value="Tryp_SPc"/>
    <property type="match status" value="1"/>
</dbReference>
<dbReference type="GO" id="GO:0004930">
    <property type="term" value="F:G protein-coupled receptor activity"/>
    <property type="evidence" value="ECO:0007669"/>
    <property type="project" value="InterPro"/>
</dbReference>
<dbReference type="GO" id="GO:0004252">
    <property type="term" value="F:serine-type endopeptidase activity"/>
    <property type="evidence" value="ECO:0007669"/>
    <property type="project" value="UniProtKB-EC"/>
</dbReference>
<dbReference type="InterPro" id="IPR009003">
    <property type="entry name" value="Peptidase_S1_PA"/>
</dbReference>
<dbReference type="OrthoDB" id="5918597at2759"/>
<reference evidence="18 19" key="1">
    <citation type="submission" date="2018-10" db="EMBL/GenBank/DDBJ databases">
        <title>Genome assembly for a Yunnan-Guizhou Plateau 3E fish, Anabarilius grahami (Regan), and its evolutionary and genetic applications.</title>
        <authorList>
            <person name="Jiang W."/>
        </authorList>
    </citation>
    <scope>NUCLEOTIDE SEQUENCE [LARGE SCALE GENOMIC DNA]</scope>
    <source>
        <strain evidence="18">AG-KIZ</strain>
        <tissue evidence="18">Muscle</tissue>
    </source>
</reference>
<dbReference type="SUPFAM" id="SSF50494">
    <property type="entry name" value="Trypsin-like serine proteases"/>
    <property type="match status" value="1"/>
</dbReference>
<keyword evidence="8 14" id="KW-1133">Transmembrane helix</keyword>
<dbReference type="PROSITE" id="PS00135">
    <property type="entry name" value="TRYPSIN_SER"/>
    <property type="match status" value="1"/>
</dbReference>
<keyword evidence="10" id="KW-0865">Zymogen</keyword>
<comment type="caution">
    <text evidence="18">The sequence shown here is derived from an EMBL/GenBank/DDBJ whole genome shotgun (WGS) entry which is preliminary data.</text>
</comment>
<dbReference type="EMBL" id="RJVU01015056">
    <property type="protein sequence ID" value="ROL52727.1"/>
    <property type="molecule type" value="Genomic_DNA"/>
</dbReference>
<dbReference type="PRINTS" id="PR00722">
    <property type="entry name" value="CHYMOTRYPSIN"/>
</dbReference>
<evidence type="ECO:0000256" key="15">
    <source>
        <dbReference type="SAM" id="SignalP"/>
    </source>
</evidence>
<keyword evidence="7 13" id="KW-0720">Serine protease</keyword>
<evidence type="ECO:0000256" key="13">
    <source>
        <dbReference type="RuleBase" id="RU363034"/>
    </source>
</evidence>
<dbReference type="GO" id="GO:0016020">
    <property type="term" value="C:membrane"/>
    <property type="evidence" value="ECO:0007669"/>
    <property type="project" value="UniProtKB-SubCell"/>
</dbReference>
<evidence type="ECO:0000256" key="11">
    <source>
        <dbReference type="ARBA" id="ARBA00023157"/>
    </source>
</evidence>